<proteinExistence type="predicted"/>
<keyword evidence="2" id="KW-1185">Reference proteome</keyword>
<protein>
    <submittedName>
        <fullName evidence="1">Uncharacterized protein</fullName>
    </submittedName>
</protein>
<accession>A0A7J6HRP0</accession>
<dbReference type="Proteomes" id="UP000583929">
    <property type="component" value="Unassembled WGS sequence"/>
</dbReference>
<evidence type="ECO:0000313" key="2">
    <source>
        <dbReference type="Proteomes" id="UP000583929"/>
    </source>
</evidence>
<evidence type="ECO:0000313" key="1">
    <source>
        <dbReference type="EMBL" id="KAF4397944.1"/>
    </source>
</evidence>
<sequence length="171" mass="20354">MEGSKKQTNIKVQTKSNYERLRISKTKLKRNKGEKGNYIEKAANTECEEINENFSVVVCLRKKFQCKRRIGDGNSVWVVEDPWLPRPVSFRIFDKPKLLEHMYVIDLKKNANGTWDEEFIRAVFNNDDVELILQILGGDWTIRDRIRWHYNKNGEYYVKSGYRFFLLVNLE</sequence>
<name>A0A7J6HRP0_CANSA</name>
<organism evidence="1 2">
    <name type="scientific">Cannabis sativa</name>
    <name type="common">Hemp</name>
    <name type="synonym">Marijuana</name>
    <dbReference type="NCBI Taxonomy" id="3483"/>
    <lineage>
        <taxon>Eukaryota</taxon>
        <taxon>Viridiplantae</taxon>
        <taxon>Streptophyta</taxon>
        <taxon>Embryophyta</taxon>
        <taxon>Tracheophyta</taxon>
        <taxon>Spermatophyta</taxon>
        <taxon>Magnoliopsida</taxon>
        <taxon>eudicotyledons</taxon>
        <taxon>Gunneridae</taxon>
        <taxon>Pentapetalae</taxon>
        <taxon>rosids</taxon>
        <taxon>fabids</taxon>
        <taxon>Rosales</taxon>
        <taxon>Cannabaceae</taxon>
        <taxon>Cannabis</taxon>
    </lineage>
</organism>
<dbReference type="EMBL" id="JAATIQ010000029">
    <property type="protein sequence ID" value="KAF4397944.1"/>
    <property type="molecule type" value="Genomic_DNA"/>
</dbReference>
<dbReference type="AlphaFoldDB" id="A0A7J6HRP0"/>
<comment type="caution">
    <text evidence="1">The sequence shown here is derived from an EMBL/GenBank/DDBJ whole genome shotgun (WGS) entry which is preliminary data.</text>
</comment>
<gene>
    <name evidence="1" type="ORF">G4B88_019665</name>
</gene>
<reference evidence="1 2" key="1">
    <citation type="journal article" date="2020" name="bioRxiv">
        <title>Sequence and annotation of 42 cannabis genomes reveals extensive copy number variation in cannabinoid synthesis and pathogen resistance genes.</title>
        <authorList>
            <person name="Mckernan K.J."/>
            <person name="Helbert Y."/>
            <person name="Kane L.T."/>
            <person name="Ebling H."/>
            <person name="Zhang L."/>
            <person name="Liu B."/>
            <person name="Eaton Z."/>
            <person name="Mclaughlin S."/>
            <person name="Kingan S."/>
            <person name="Baybayan P."/>
            <person name="Concepcion G."/>
            <person name="Jordan M."/>
            <person name="Riva A."/>
            <person name="Barbazuk W."/>
            <person name="Harkins T."/>
        </authorList>
    </citation>
    <scope>NUCLEOTIDE SEQUENCE [LARGE SCALE GENOMIC DNA]</scope>
    <source>
        <strain evidence="2">cv. Jamaican Lion 4</strain>
        <tissue evidence="1">Leaf</tissue>
    </source>
</reference>